<proteinExistence type="predicted"/>
<evidence type="ECO:0000313" key="2">
    <source>
        <dbReference type="Proteomes" id="UP000265750"/>
    </source>
</evidence>
<dbReference type="Proteomes" id="UP000265750">
    <property type="component" value="Unassembled WGS sequence"/>
</dbReference>
<protein>
    <submittedName>
        <fullName evidence="1">Uncharacterized protein</fullName>
    </submittedName>
</protein>
<comment type="caution">
    <text evidence="1">The sequence shown here is derived from an EMBL/GenBank/DDBJ whole genome shotgun (WGS) entry which is preliminary data.</text>
</comment>
<accession>A0A3A1WR13</accession>
<gene>
    <name evidence="1" type="ORF">D3218_01725</name>
</gene>
<sequence>MSFIFDANETPEQAAKRRQIGMDALRAGATRQPQNMGEGMSAVAQALAYRSMQNSQAKAAADPWSSMRQPAGAGFFARLGGMFR</sequence>
<organism evidence="1 2">
    <name type="scientific">Aureimonas flava</name>
    <dbReference type="NCBI Taxonomy" id="2320271"/>
    <lineage>
        <taxon>Bacteria</taxon>
        <taxon>Pseudomonadati</taxon>
        <taxon>Pseudomonadota</taxon>
        <taxon>Alphaproteobacteria</taxon>
        <taxon>Hyphomicrobiales</taxon>
        <taxon>Aurantimonadaceae</taxon>
        <taxon>Aureimonas</taxon>
    </lineage>
</organism>
<name>A0A3A1WR13_9HYPH</name>
<dbReference type="RefSeq" id="WP_119538161.1">
    <property type="nucleotide sequence ID" value="NZ_QYRN01000001.1"/>
</dbReference>
<dbReference type="AlphaFoldDB" id="A0A3A1WR13"/>
<dbReference type="EMBL" id="QYRN01000001">
    <property type="protein sequence ID" value="RIY03503.1"/>
    <property type="molecule type" value="Genomic_DNA"/>
</dbReference>
<evidence type="ECO:0000313" key="1">
    <source>
        <dbReference type="EMBL" id="RIY03503.1"/>
    </source>
</evidence>
<reference evidence="2" key="1">
    <citation type="submission" date="2018-09" db="EMBL/GenBank/DDBJ databases">
        <authorList>
            <person name="Tuo L."/>
        </authorList>
    </citation>
    <scope>NUCLEOTIDE SEQUENCE [LARGE SCALE GENOMIC DNA]</scope>
    <source>
        <strain evidence="2">M2BS4Y-1</strain>
    </source>
</reference>
<keyword evidence="2" id="KW-1185">Reference proteome</keyword>